<organism evidence="1 2">
    <name type="scientific">Phytohabitans maris</name>
    <dbReference type="NCBI Taxonomy" id="3071409"/>
    <lineage>
        <taxon>Bacteria</taxon>
        <taxon>Bacillati</taxon>
        <taxon>Actinomycetota</taxon>
        <taxon>Actinomycetes</taxon>
        <taxon>Micromonosporales</taxon>
        <taxon>Micromonosporaceae</taxon>
    </lineage>
</organism>
<proteinExistence type="predicted"/>
<sequence>MIHRRDALDWYARAQAVAPADDPVRAAAAAARAALLKAGT</sequence>
<dbReference type="RefSeq" id="WP_308718320.1">
    <property type="nucleotide sequence ID" value="NZ_JAVHUY010000070.1"/>
</dbReference>
<protein>
    <submittedName>
        <fullName evidence="1">Uncharacterized protein</fullName>
    </submittedName>
</protein>
<accession>A0ABU0ZXT1</accession>
<reference evidence="1 2" key="1">
    <citation type="submission" date="2023-08" db="EMBL/GenBank/DDBJ databases">
        <title>Phytohabitans sansha sp. nov., isolated from marine sediment.</title>
        <authorList>
            <person name="Zhao Y."/>
            <person name="Yi K."/>
        </authorList>
    </citation>
    <scope>NUCLEOTIDE SEQUENCE [LARGE SCALE GENOMIC DNA]</scope>
    <source>
        <strain evidence="1 2">ZYX-F-186</strain>
    </source>
</reference>
<evidence type="ECO:0000313" key="2">
    <source>
        <dbReference type="Proteomes" id="UP001230908"/>
    </source>
</evidence>
<comment type="caution">
    <text evidence="1">The sequence shown here is derived from an EMBL/GenBank/DDBJ whole genome shotgun (WGS) entry which is preliminary data.</text>
</comment>
<name>A0ABU0ZXT1_9ACTN</name>
<dbReference type="EMBL" id="JAVHUY010000070">
    <property type="protein sequence ID" value="MDQ7911094.1"/>
    <property type="molecule type" value="Genomic_DNA"/>
</dbReference>
<dbReference type="Proteomes" id="UP001230908">
    <property type="component" value="Unassembled WGS sequence"/>
</dbReference>
<gene>
    <name evidence="1" type="ORF">RB614_42060</name>
</gene>
<keyword evidence="2" id="KW-1185">Reference proteome</keyword>
<evidence type="ECO:0000313" key="1">
    <source>
        <dbReference type="EMBL" id="MDQ7911094.1"/>
    </source>
</evidence>